<evidence type="ECO:0000256" key="2">
    <source>
        <dbReference type="ARBA" id="ARBA00022723"/>
    </source>
</evidence>
<evidence type="ECO:0000256" key="5">
    <source>
        <dbReference type="ARBA" id="ARBA00023157"/>
    </source>
</evidence>
<dbReference type="PANTHER" id="PTHR33146">
    <property type="entry name" value="ENDONUCLEASE 4"/>
    <property type="match status" value="1"/>
</dbReference>
<reference evidence="8 9" key="1">
    <citation type="submission" date="2018-02" db="EMBL/GenBank/DDBJ databases">
        <title>Comparative genomes isolates from brazilian mangrove.</title>
        <authorList>
            <person name="Araujo J.E."/>
            <person name="Taketani R.G."/>
            <person name="Silva M.C.P."/>
            <person name="Loureco M.V."/>
            <person name="Andreote F.D."/>
        </authorList>
    </citation>
    <scope>NUCLEOTIDE SEQUENCE [LARGE SCALE GENOMIC DNA]</scope>
    <source>
        <strain evidence="8 9">NAP PRIS-MGV</strain>
    </source>
</reference>
<keyword evidence="6" id="KW-0325">Glycoprotein</keyword>
<dbReference type="GO" id="GO:0004519">
    <property type="term" value="F:endonuclease activity"/>
    <property type="evidence" value="ECO:0007669"/>
    <property type="project" value="UniProtKB-KW"/>
</dbReference>
<evidence type="ECO:0000256" key="1">
    <source>
        <dbReference type="ARBA" id="ARBA00022722"/>
    </source>
</evidence>
<dbReference type="GO" id="GO:0046872">
    <property type="term" value="F:metal ion binding"/>
    <property type="evidence" value="ECO:0007669"/>
    <property type="project" value="UniProtKB-KW"/>
</dbReference>
<evidence type="ECO:0000256" key="6">
    <source>
        <dbReference type="ARBA" id="ARBA00023180"/>
    </source>
</evidence>
<proteinExistence type="predicted"/>
<dbReference type="Gene3D" id="1.10.575.10">
    <property type="entry name" value="P1 Nuclease"/>
    <property type="match status" value="1"/>
</dbReference>
<dbReference type="Pfam" id="PF02265">
    <property type="entry name" value="S1-P1_nuclease"/>
    <property type="match status" value="1"/>
</dbReference>
<dbReference type="EMBL" id="PUIB01000011">
    <property type="protein sequence ID" value="PQO38020.1"/>
    <property type="molecule type" value="Genomic_DNA"/>
</dbReference>
<dbReference type="Proteomes" id="UP000239388">
    <property type="component" value="Unassembled WGS sequence"/>
</dbReference>
<dbReference type="GO" id="GO:0003676">
    <property type="term" value="F:nucleic acid binding"/>
    <property type="evidence" value="ECO:0007669"/>
    <property type="project" value="InterPro"/>
</dbReference>
<sequence>MKRFVTCLLVLLMVAAQPLSCFAWGSGGHRIAAIIAWRTMKPETKVKIAQMLRKHPRLHDEFQIPQSVSAEGKEAENEWLFAQATIWPDLIRGNKQFDHPTWHYIDLPLYLTDGDRAVMREHMTVNLAATLPQSPENAELNAVQAIAFAVQMVKGNSPHANKAIYLSWINHLVTDLSQPCHTTALYSRLTFPDPVGDMGGNSIPVNPEKNLHAYWDGLLGWEIGYDEAQDHASDLLRKFEQQRDQDILELNAMKWAEEGFGFAKQYVYCDDILKAAYEKEVGNTQKIETVQLSEQYQKESSQFAERQVAKAGFRLAALLDQALAD</sequence>
<evidence type="ECO:0000313" key="9">
    <source>
        <dbReference type="Proteomes" id="UP000239388"/>
    </source>
</evidence>
<evidence type="ECO:0000313" key="8">
    <source>
        <dbReference type="EMBL" id="PQO38020.1"/>
    </source>
</evidence>
<evidence type="ECO:0008006" key="10">
    <source>
        <dbReference type="Google" id="ProtNLM"/>
    </source>
</evidence>
<keyword evidence="4" id="KW-0378">Hydrolase</keyword>
<accession>A0A2S8G134</accession>
<evidence type="ECO:0000256" key="3">
    <source>
        <dbReference type="ARBA" id="ARBA00022759"/>
    </source>
</evidence>
<organism evidence="8 9">
    <name type="scientific">Blastopirellula marina</name>
    <dbReference type="NCBI Taxonomy" id="124"/>
    <lineage>
        <taxon>Bacteria</taxon>
        <taxon>Pseudomonadati</taxon>
        <taxon>Planctomycetota</taxon>
        <taxon>Planctomycetia</taxon>
        <taxon>Pirellulales</taxon>
        <taxon>Pirellulaceae</taxon>
        <taxon>Blastopirellula</taxon>
    </lineage>
</organism>
<name>A0A2S8G134_9BACT</name>
<keyword evidence="1" id="KW-0540">Nuclease</keyword>
<dbReference type="CDD" id="cd11010">
    <property type="entry name" value="S1-P1_nuclease"/>
    <property type="match status" value="1"/>
</dbReference>
<dbReference type="SUPFAM" id="SSF48537">
    <property type="entry name" value="Phospholipase C/P1 nuclease"/>
    <property type="match status" value="1"/>
</dbReference>
<keyword evidence="2" id="KW-0479">Metal-binding</keyword>
<dbReference type="AlphaFoldDB" id="A0A2S8G134"/>
<dbReference type="GO" id="GO:0006308">
    <property type="term" value="P:DNA catabolic process"/>
    <property type="evidence" value="ECO:0007669"/>
    <property type="project" value="InterPro"/>
</dbReference>
<feature type="chain" id="PRO_5015778725" description="S1/P1 Nuclease" evidence="7">
    <location>
        <begin position="24"/>
        <end position="325"/>
    </location>
</feature>
<comment type="caution">
    <text evidence="8">The sequence shown here is derived from an EMBL/GenBank/DDBJ whole genome shotgun (WGS) entry which is preliminary data.</text>
</comment>
<keyword evidence="5" id="KW-1015">Disulfide bond</keyword>
<keyword evidence="3" id="KW-0255">Endonuclease</keyword>
<dbReference type="PANTHER" id="PTHR33146:SF26">
    <property type="entry name" value="ENDONUCLEASE 4"/>
    <property type="match status" value="1"/>
</dbReference>
<evidence type="ECO:0000256" key="4">
    <source>
        <dbReference type="ARBA" id="ARBA00022801"/>
    </source>
</evidence>
<keyword evidence="7" id="KW-0732">Signal</keyword>
<protein>
    <recommendedName>
        <fullName evidence="10">S1/P1 Nuclease</fullName>
    </recommendedName>
</protein>
<dbReference type="InterPro" id="IPR008947">
    <property type="entry name" value="PLipase_C/P1_nuclease_dom_sf"/>
</dbReference>
<dbReference type="InterPro" id="IPR003154">
    <property type="entry name" value="S1/P1nuclease"/>
</dbReference>
<dbReference type="GO" id="GO:0016788">
    <property type="term" value="F:hydrolase activity, acting on ester bonds"/>
    <property type="evidence" value="ECO:0007669"/>
    <property type="project" value="InterPro"/>
</dbReference>
<feature type="signal peptide" evidence="7">
    <location>
        <begin position="1"/>
        <end position="23"/>
    </location>
</feature>
<evidence type="ECO:0000256" key="7">
    <source>
        <dbReference type="SAM" id="SignalP"/>
    </source>
</evidence>
<gene>
    <name evidence="8" type="ORF">C5Y98_07995</name>
</gene>